<accession>A0A163ZBF0</accession>
<evidence type="ECO:0000313" key="8">
    <source>
        <dbReference type="EMBL" id="ASS90240.1"/>
    </source>
</evidence>
<evidence type="ECO:0000256" key="5">
    <source>
        <dbReference type="ARBA" id="ARBA00093765"/>
    </source>
</evidence>
<accession>A0A223E4V5</accession>
<evidence type="ECO:0000256" key="4">
    <source>
        <dbReference type="ARBA" id="ARBA00023186"/>
    </source>
</evidence>
<organism evidence="8 9">
    <name type="scientific">Aeribacillus pallidus</name>
    <dbReference type="NCBI Taxonomy" id="33936"/>
    <lineage>
        <taxon>Bacteria</taxon>
        <taxon>Bacillati</taxon>
        <taxon>Bacillota</taxon>
        <taxon>Bacilli</taxon>
        <taxon>Bacillales</taxon>
        <taxon>Bacillaceae</taxon>
        <taxon>Aeribacillus</taxon>
    </lineage>
</organism>
<protein>
    <recommendedName>
        <fullName evidence="7">Flagellar protein FliT</fullName>
    </recommendedName>
</protein>
<evidence type="ECO:0000256" key="6">
    <source>
        <dbReference type="ARBA" id="ARBA00093785"/>
    </source>
</evidence>
<dbReference type="KEGG" id="apak:AP3564_08365"/>
<gene>
    <name evidence="8" type="ORF">AP3564_08365</name>
</gene>
<comment type="similarity">
    <text evidence="6">Belongs to the bacillales FliT family.</text>
</comment>
<keyword evidence="2" id="KW-0963">Cytoplasm</keyword>
<comment type="subcellular location">
    <subcellularLocation>
        <location evidence="1">Cytoplasm</location>
        <location evidence="1">Cytosol</location>
    </subcellularLocation>
</comment>
<name>A0A163ZBF0_9BACI</name>
<evidence type="ECO:0000313" key="9">
    <source>
        <dbReference type="Proteomes" id="UP000214606"/>
    </source>
</evidence>
<comment type="function">
    <text evidence="5">May act as an export chaperone for the filament capping protein FliD.</text>
</comment>
<evidence type="ECO:0000256" key="1">
    <source>
        <dbReference type="ARBA" id="ARBA00004514"/>
    </source>
</evidence>
<dbReference type="Pfam" id="PF05400">
    <property type="entry name" value="FliT"/>
    <property type="match status" value="1"/>
</dbReference>
<dbReference type="InterPro" id="IPR008622">
    <property type="entry name" value="FliT"/>
</dbReference>
<keyword evidence="4" id="KW-0143">Chaperone</keyword>
<sequence>MDEVEKLLEITEELVELTKRSKDQHRDRDQVIQKIEDLLAKREELTKSMNPPFTPKEKEAGRKIIQLNQILVEQLKLIKQEIQHDIVKMKAQKEMTKKYMNSYANATIDGIFYDKKK</sequence>
<dbReference type="RefSeq" id="WP_066249842.1">
    <property type="nucleotide sequence ID" value="NZ_CP017703.1"/>
</dbReference>
<dbReference type="AlphaFoldDB" id="A0A163ZBF0"/>
<reference evidence="8 9" key="1">
    <citation type="submission" date="2016-10" db="EMBL/GenBank/DDBJ databases">
        <title>The whole genome sequencing and assembly of Aeribacillus pallidus KCTC3564 strain.</title>
        <authorList>
            <person name="Lee Y.-J."/>
            <person name="Park M.-K."/>
            <person name="Yi H."/>
            <person name="Bahn Y.-S."/>
            <person name="Kim J.F."/>
            <person name="Lee D.-W."/>
        </authorList>
    </citation>
    <scope>NUCLEOTIDE SEQUENCE [LARGE SCALE GENOMIC DNA]</scope>
    <source>
        <strain evidence="8 9">KCTC3564</strain>
    </source>
</reference>
<dbReference type="Proteomes" id="UP000214606">
    <property type="component" value="Chromosome"/>
</dbReference>
<dbReference type="EMBL" id="CP017703">
    <property type="protein sequence ID" value="ASS90240.1"/>
    <property type="molecule type" value="Genomic_DNA"/>
</dbReference>
<evidence type="ECO:0000256" key="7">
    <source>
        <dbReference type="ARBA" id="ARBA00093797"/>
    </source>
</evidence>
<proteinExistence type="inferred from homology"/>
<keyword evidence="3" id="KW-1005">Bacterial flagellum biogenesis</keyword>
<evidence type="ECO:0000256" key="2">
    <source>
        <dbReference type="ARBA" id="ARBA00022490"/>
    </source>
</evidence>
<evidence type="ECO:0000256" key="3">
    <source>
        <dbReference type="ARBA" id="ARBA00022795"/>
    </source>
</evidence>